<sequence>MSPLDRLLAETIPIRPQPAPGTQARDHQPSHWTQAQRDAHWQALCDAVGTPGAARPAERVNARQNAA</sequence>
<name>A0ABQ3R3E8_STRRR</name>
<proteinExistence type="predicted"/>
<organism evidence="2 3">
    <name type="scientific">Streptomyces rubradiris</name>
    <name type="common">Streptomyces achromogenes subsp. rubradiris</name>
    <dbReference type="NCBI Taxonomy" id="285531"/>
    <lineage>
        <taxon>Bacteria</taxon>
        <taxon>Bacillati</taxon>
        <taxon>Actinomycetota</taxon>
        <taxon>Actinomycetes</taxon>
        <taxon>Kitasatosporales</taxon>
        <taxon>Streptomycetaceae</taxon>
        <taxon>Streptomyces</taxon>
    </lineage>
</organism>
<evidence type="ECO:0000313" key="3">
    <source>
        <dbReference type="Proteomes" id="UP000646738"/>
    </source>
</evidence>
<comment type="caution">
    <text evidence="2">The sequence shown here is derived from an EMBL/GenBank/DDBJ whole genome shotgun (WGS) entry which is preliminary data.</text>
</comment>
<dbReference type="EMBL" id="BNEA01000001">
    <property type="protein sequence ID" value="GHI50378.1"/>
    <property type="molecule type" value="Genomic_DNA"/>
</dbReference>
<feature type="region of interest" description="Disordered" evidence="1">
    <location>
        <begin position="1"/>
        <end position="37"/>
    </location>
</feature>
<keyword evidence="3" id="KW-1185">Reference proteome</keyword>
<reference evidence="3" key="1">
    <citation type="submission" date="2023-07" db="EMBL/GenBank/DDBJ databases">
        <title>Whole genome shotgun sequence of Streptomyces achromogenes subsp. rubradiris NBRC 14000.</title>
        <authorList>
            <person name="Komaki H."/>
            <person name="Tamura T."/>
        </authorList>
    </citation>
    <scope>NUCLEOTIDE SEQUENCE [LARGE SCALE GENOMIC DNA]</scope>
    <source>
        <strain evidence="3">NBRC 14000</strain>
    </source>
</reference>
<dbReference type="RefSeq" id="WP_189999669.1">
    <property type="nucleotide sequence ID" value="NZ_BNCB01000032.1"/>
</dbReference>
<protein>
    <submittedName>
        <fullName evidence="2">Uncharacterized protein</fullName>
    </submittedName>
</protein>
<evidence type="ECO:0000256" key="1">
    <source>
        <dbReference type="SAM" id="MobiDB-lite"/>
    </source>
</evidence>
<evidence type="ECO:0000313" key="2">
    <source>
        <dbReference type="EMBL" id="GHI50378.1"/>
    </source>
</evidence>
<accession>A0ABQ3R3E8</accession>
<gene>
    <name evidence="2" type="ORF">Srubr_02240</name>
</gene>
<dbReference type="Proteomes" id="UP000646738">
    <property type="component" value="Unassembled WGS sequence"/>
</dbReference>